<keyword evidence="4 8" id="KW-1133">Transmembrane helix</keyword>
<evidence type="ECO:0000256" key="9">
    <source>
        <dbReference type="SAM" id="SignalP"/>
    </source>
</evidence>
<keyword evidence="11" id="KW-1185">Reference proteome</keyword>
<evidence type="ECO:0000256" key="3">
    <source>
        <dbReference type="ARBA" id="ARBA00022729"/>
    </source>
</evidence>
<keyword evidence="6" id="KW-0675">Receptor</keyword>
<dbReference type="EMBL" id="JAVHJS010000024">
    <property type="protein sequence ID" value="KAK2817927.1"/>
    <property type="molecule type" value="Genomic_DNA"/>
</dbReference>
<comment type="subcellular location">
    <subcellularLocation>
        <location evidence="1">Membrane</location>
        <topology evidence="1">Single-pass type I membrane protein</topology>
    </subcellularLocation>
</comment>
<dbReference type="InterPro" id="IPR036116">
    <property type="entry name" value="FN3_sf"/>
</dbReference>
<dbReference type="AlphaFoldDB" id="A0AA88LIS4"/>
<dbReference type="PANTHER" id="PTHR23037">
    <property type="entry name" value="CYTOKINE RECEPTOR"/>
    <property type="match status" value="1"/>
</dbReference>
<dbReference type="GO" id="GO:0004896">
    <property type="term" value="F:cytokine receptor activity"/>
    <property type="evidence" value="ECO:0007669"/>
    <property type="project" value="TreeGrafter"/>
</dbReference>
<feature type="signal peptide" evidence="9">
    <location>
        <begin position="1"/>
        <end position="25"/>
    </location>
</feature>
<dbReference type="CDD" id="cd00063">
    <property type="entry name" value="FN3"/>
    <property type="match status" value="1"/>
</dbReference>
<dbReference type="SUPFAM" id="SSF49265">
    <property type="entry name" value="Fibronectin type III"/>
    <property type="match status" value="1"/>
</dbReference>
<gene>
    <name evidence="10" type="ORF">Q7C36_021860</name>
</gene>
<accession>A0AA88LIS4</accession>
<keyword evidence="3 9" id="KW-0732">Signal</keyword>
<keyword evidence="7" id="KW-0325">Glycoprotein</keyword>
<dbReference type="GO" id="GO:0009897">
    <property type="term" value="C:external side of plasma membrane"/>
    <property type="evidence" value="ECO:0007669"/>
    <property type="project" value="TreeGrafter"/>
</dbReference>
<evidence type="ECO:0008006" key="12">
    <source>
        <dbReference type="Google" id="ProtNLM"/>
    </source>
</evidence>
<protein>
    <recommendedName>
        <fullName evidence="12">Interleukin-5 receptor subunit alpha</fullName>
    </recommendedName>
</protein>
<evidence type="ECO:0000256" key="6">
    <source>
        <dbReference type="ARBA" id="ARBA00023170"/>
    </source>
</evidence>
<evidence type="ECO:0000313" key="10">
    <source>
        <dbReference type="EMBL" id="KAK2817927.1"/>
    </source>
</evidence>
<feature type="transmembrane region" description="Helical" evidence="8">
    <location>
        <begin position="306"/>
        <end position="326"/>
    </location>
</feature>
<organism evidence="10 11">
    <name type="scientific">Tachysurus vachellii</name>
    <name type="common">Darkbarbel catfish</name>
    <name type="synonym">Pelteobagrus vachellii</name>
    <dbReference type="NCBI Taxonomy" id="175792"/>
    <lineage>
        <taxon>Eukaryota</taxon>
        <taxon>Metazoa</taxon>
        <taxon>Chordata</taxon>
        <taxon>Craniata</taxon>
        <taxon>Vertebrata</taxon>
        <taxon>Euteleostomi</taxon>
        <taxon>Actinopterygii</taxon>
        <taxon>Neopterygii</taxon>
        <taxon>Teleostei</taxon>
        <taxon>Ostariophysi</taxon>
        <taxon>Siluriformes</taxon>
        <taxon>Bagridae</taxon>
        <taxon>Tachysurus</taxon>
    </lineage>
</organism>
<reference evidence="10" key="1">
    <citation type="submission" date="2023-08" db="EMBL/GenBank/DDBJ databases">
        <title>Pelteobagrus vachellii genome.</title>
        <authorList>
            <person name="Liu H."/>
        </authorList>
    </citation>
    <scope>NUCLEOTIDE SEQUENCE</scope>
    <source>
        <strain evidence="10">PRFRI_2022a</strain>
        <tissue evidence="10">Muscle</tissue>
    </source>
</reference>
<dbReference type="PANTHER" id="PTHR23037:SF46">
    <property type="entry name" value="INTERLEUKIN 5 RECEPTOR SUBUNIT ALPHA"/>
    <property type="match status" value="1"/>
</dbReference>
<evidence type="ECO:0000256" key="1">
    <source>
        <dbReference type="ARBA" id="ARBA00004479"/>
    </source>
</evidence>
<evidence type="ECO:0000313" key="11">
    <source>
        <dbReference type="Proteomes" id="UP001187315"/>
    </source>
</evidence>
<comment type="caution">
    <text evidence="10">The sequence shown here is derived from an EMBL/GenBank/DDBJ whole genome shotgun (WGS) entry which is preliminary data.</text>
</comment>
<dbReference type="Proteomes" id="UP001187315">
    <property type="component" value="Unassembled WGS sequence"/>
</dbReference>
<evidence type="ECO:0000256" key="4">
    <source>
        <dbReference type="ARBA" id="ARBA00022989"/>
    </source>
</evidence>
<feature type="chain" id="PRO_5041664869" description="Interleukin-5 receptor subunit alpha" evidence="9">
    <location>
        <begin position="26"/>
        <end position="378"/>
    </location>
</feature>
<evidence type="ECO:0000256" key="2">
    <source>
        <dbReference type="ARBA" id="ARBA00022692"/>
    </source>
</evidence>
<keyword evidence="2 8" id="KW-0812">Transmembrane</keyword>
<dbReference type="InterPro" id="IPR013783">
    <property type="entry name" value="Ig-like_fold"/>
</dbReference>
<evidence type="ECO:0000256" key="7">
    <source>
        <dbReference type="ARBA" id="ARBA00023180"/>
    </source>
</evidence>
<keyword evidence="5 8" id="KW-0472">Membrane</keyword>
<evidence type="ECO:0000256" key="8">
    <source>
        <dbReference type="SAM" id="Phobius"/>
    </source>
</evidence>
<proteinExistence type="predicted"/>
<evidence type="ECO:0000256" key="5">
    <source>
        <dbReference type="ARBA" id="ARBA00023136"/>
    </source>
</evidence>
<dbReference type="Gene3D" id="2.60.40.10">
    <property type="entry name" value="Immunoglobulins"/>
    <property type="match status" value="1"/>
</dbReference>
<name>A0AA88LIS4_TACVA</name>
<sequence>MCASLGLKPFLALASGISPVSTCTAATGDNQHCLTGPTISQGKSFTQTSSQKKPPRAQCNMRLCGLLMSCLVSLVLADEDGSDRYDMCEENIVTVQTMDNDTDAKSSISEIRCLIYNKTLLRCSWITDPLPEEYFASYHNNQDHPLHCVINSSKKLVECQAEIKWEEEEEGICSEELFVMVNITINGYWYIICQKYEAGNIESLNPPQNIRTSKKSKNLEIQWSQPKSFCSVLSKCFIYEMKINNELVQLEGVLEYNLTNFVPTRSYTIQIRTKLTSFCVINGQWSDWTEPLVTVSSSSGADVNPVVIASIVFVLPMILLAFLLVCKFQRLFEKLFPSIPNPSKKVQKILEKNDFNQDTPTKQCEEGAEVLEVIYNEI</sequence>
<dbReference type="InterPro" id="IPR003961">
    <property type="entry name" value="FN3_dom"/>
</dbReference>